<evidence type="ECO:0000313" key="3">
    <source>
        <dbReference type="EMBL" id="CAE0524671.1"/>
    </source>
</evidence>
<keyword evidence="1" id="KW-0175">Coiled coil</keyword>
<feature type="region of interest" description="Disordered" evidence="2">
    <location>
        <begin position="1"/>
        <end position="75"/>
    </location>
</feature>
<feature type="compositionally biased region" description="Low complexity" evidence="2">
    <location>
        <begin position="61"/>
        <end position="70"/>
    </location>
</feature>
<evidence type="ECO:0000256" key="2">
    <source>
        <dbReference type="SAM" id="MobiDB-lite"/>
    </source>
</evidence>
<organism evidence="3">
    <name type="scientific">Emiliania huxleyi</name>
    <name type="common">Coccolithophore</name>
    <name type="synonym">Pontosphaera huxleyi</name>
    <dbReference type="NCBI Taxonomy" id="2903"/>
    <lineage>
        <taxon>Eukaryota</taxon>
        <taxon>Haptista</taxon>
        <taxon>Haptophyta</taxon>
        <taxon>Prymnesiophyceae</taxon>
        <taxon>Isochrysidales</taxon>
        <taxon>Noelaerhabdaceae</taxon>
        <taxon>Emiliania</taxon>
    </lineage>
</organism>
<accession>A0A7S3RHG7</accession>
<feature type="coiled-coil region" evidence="1">
    <location>
        <begin position="81"/>
        <end position="122"/>
    </location>
</feature>
<sequence>MLASEHSEEAAPMQEPPDQPPRPPSAGEADPDARKAASAKAKPIRWEPYVERPEEAYPVSEPATPATAPEPRTEAVGDAVIRAMLDQLREERERVKRLEAKLADATAKAQEMELRAVRAEARLEANGALTQ</sequence>
<feature type="compositionally biased region" description="Pro residues" evidence="2">
    <location>
        <begin position="14"/>
        <end position="24"/>
    </location>
</feature>
<reference evidence="3" key="1">
    <citation type="submission" date="2021-01" db="EMBL/GenBank/DDBJ databases">
        <authorList>
            <person name="Corre E."/>
            <person name="Pelletier E."/>
            <person name="Niang G."/>
            <person name="Scheremetjew M."/>
            <person name="Finn R."/>
            <person name="Kale V."/>
            <person name="Holt S."/>
            <person name="Cochrane G."/>
            <person name="Meng A."/>
            <person name="Brown T."/>
            <person name="Cohen L."/>
        </authorList>
    </citation>
    <scope>NUCLEOTIDE SEQUENCE</scope>
    <source>
        <strain evidence="3">379</strain>
    </source>
</reference>
<name>A0A7S3RHG7_EMIHU</name>
<protein>
    <submittedName>
        <fullName evidence="3">Uncharacterized protein</fullName>
    </submittedName>
</protein>
<evidence type="ECO:0000256" key="1">
    <source>
        <dbReference type="SAM" id="Coils"/>
    </source>
</evidence>
<dbReference type="AlphaFoldDB" id="A0A7S3RHG7"/>
<proteinExistence type="predicted"/>
<feature type="compositionally biased region" description="Basic and acidic residues" evidence="2">
    <location>
        <begin position="44"/>
        <end position="55"/>
    </location>
</feature>
<dbReference type="EMBL" id="HBIR01003404">
    <property type="protein sequence ID" value="CAE0524671.1"/>
    <property type="molecule type" value="Transcribed_RNA"/>
</dbReference>
<gene>
    <name evidence="3" type="ORF">EHUX00137_LOCUS2418</name>
</gene>